<name>A0A914PUY6_9BILA</name>
<organism evidence="1 2">
    <name type="scientific">Panagrolaimus davidi</name>
    <dbReference type="NCBI Taxonomy" id="227884"/>
    <lineage>
        <taxon>Eukaryota</taxon>
        <taxon>Metazoa</taxon>
        <taxon>Ecdysozoa</taxon>
        <taxon>Nematoda</taxon>
        <taxon>Chromadorea</taxon>
        <taxon>Rhabditida</taxon>
        <taxon>Tylenchina</taxon>
        <taxon>Panagrolaimomorpha</taxon>
        <taxon>Panagrolaimoidea</taxon>
        <taxon>Panagrolaimidae</taxon>
        <taxon>Panagrolaimus</taxon>
    </lineage>
</organism>
<protein>
    <submittedName>
        <fullName evidence="2">Uncharacterized protein</fullName>
    </submittedName>
</protein>
<reference evidence="2" key="1">
    <citation type="submission" date="2022-11" db="UniProtKB">
        <authorList>
            <consortium name="WormBaseParasite"/>
        </authorList>
    </citation>
    <scope>IDENTIFICATION</scope>
</reference>
<sequence length="71" mass="8113">MSIDSVVGLTRGGIDLYSVIHRGALKDHDFDNATILFVQDMLYNATQEYYRRNMIPGCTDPNAINYFYKCS</sequence>
<dbReference type="WBParaSite" id="PDA_v2.g22076.t1">
    <property type="protein sequence ID" value="PDA_v2.g22076.t1"/>
    <property type="gene ID" value="PDA_v2.g22076"/>
</dbReference>
<dbReference type="AlphaFoldDB" id="A0A914PUY6"/>
<evidence type="ECO:0000313" key="1">
    <source>
        <dbReference type="Proteomes" id="UP000887578"/>
    </source>
</evidence>
<dbReference type="Proteomes" id="UP000887578">
    <property type="component" value="Unplaced"/>
</dbReference>
<evidence type="ECO:0000313" key="2">
    <source>
        <dbReference type="WBParaSite" id="PDA_v2.g22076.t1"/>
    </source>
</evidence>
<accession>A0A914PUY6</accession>
<proteinExistence type="predicted"/>
<keyword evidence="1" id="KW-1185">Reference proteome</keyword>